<gene>
    <name evidence="8" type="ORF">I313_06404</name>
</gene>
<keyword evidence="4" id="KW-0443">Lipid metabolism</keyword>
<keyword evidence="6" id="KW-0472">Membrane</keyword>
<keyword evidence="4" id="KW-1208">Phospholipid metabolism</keyword>
<keyword evidence="3 4" id="KW-0012">Acyltransferase</keyword>
<dbReference type="OrthoDB" id="202234at2759"/>
<evidence type="ECO:0000313" key="8">
    <source>
        <dbReference type="EMBL" id="KIR37680.1"/>
    </source>
</evidence>
<dbReference type="SUPFAM" id="SSF69593">
    <property type="entry name" value="Glycerol-3-phosphate (1)-acyltransferase"/>
    <property type="match status" value="1"/>
</dbReference>
<evidence type="ECO:0000256" key="3">
    <source>
        <dbReference type="ARBA" id="ARBA00023315"/>
    </source>
</evidence>
<evidence type="ECO:0000259" key="7">
    <source>
        <dbReference type="SMART" id="SM00563"/>
    </source>
</evidence>
<feature type="transmembrane region" description="Helical" evidence="6">
    <location>
        <begin position="37"/>
        <end position="58"/>
    </location>
</feature>
<feature type="region of interest" description="Disordered" evidence="5">
    <location>
        <begin position="324"/>
        <end position="373"/>
    </location>
</feature>
<protein>
    <recommendedName>
        <fullName evidence="4">1-acyl-sn-glycerol-3-phosphate acyltransferase</fullName>
        <ecNumber evidence="4">2.3.1.51</ecNumber>
    </recommendedName>
</protein>
<keyword evidence="6" id="KW-0812">Transmembrane</keyword>
<dbReference type="CDD" id="cd07989">
    <property type="entry name" value="LPLAT_AGPAT-like"/>
    <property type="match status" value="1"/>
</dbReference>
<feature type="compositionally biased region" description="Acidic residues" evidence="5">
    <location>
        <begin position="353"/>
        <end position="362"/>
    </location>
</feature>
<dbReference type="GO" id="GO:0003841">
    <property type="term" value="F:1-acylglycerol-3-phosphate O-acyltransferase activity"/>
    <property type="evidence" value="ECO:0007669"/>
    <property type="project" value="UniProtKB-UniRule"/>
</dbReference>
<dbReference type="Proteomes" id="UP000053392">
    <property type="component" value="Unassembled WGS sequence"/>
</dbReference>
<dbReference type="HOGENOM" id="CLU_027938_10_0_1"/>
<dbReference type="AlphaFoldDB" id="A0A0D0UY62"/>
<proteinExistence type="inferred from homology"/>
<dbReference type="GO" id="GO:0016020">
    <property type="term" value="C:membrane"/>
    <property type="evidence" value="ECO:0007669"/>
    <property type="project" value="InterPro"/>
</dbReference>
<comment type="domain">
    <text evidence="4">The HXXXXD motif is essential for acyltransferase activity and may constitute the binding site for the phosphate moiety of the glycerol-3-phosphate.</text>
</comment>
<dbReference type="Pfam" id="PF01553">
    <property type="entry name" value="Acyltransferase"/>
    <property type="match status" value="1"/>
</dbReference>
<evidence type="ECO:0000256" key="1">
    <source>
        <dbReference type="ARBA" id="ARBA00008655"/>
    </source>
</evidence>
<evidence type="ECO:0000256" key="5">
    <source>
        <dbReference type="SAM" id="MobiDB-lite"/>
    </source>
</evidence>
<keyword evidence="4" id="KW-0594">Phospholipid biosynthesis</keyword>
<feature type="compositionally biased region" description="Basic and acidic residues" evidence="5">
    <location>
        <begin position="363"/>
        <end position="373"/>
    </location>
</feature>
<dbReference type="SMART" id="SM00563">
    <property type="entry name" value="PlsC"/>
    <property type="match status" value="1"/>
</dbReference>
<feature type="compositionally biased region" description="Basic and acidic residues" evidence="5">
    <location>
        <begin position="341"/>
        <end position="352"/>
    </location>
</feature>
<keyword evidence="9" id="KW-1185">Reference proteome</keyword>
<dbReference type="GO" id="GO:0005783">
    <property type="term" value="C:endoplasmic reticulum"/>
    <property type="evidence" value="ECO:0007669"/>
    <property type="project" value="TreeGrafter"/>
</dbReference>
<dbReference type="PANTHER" id="PTHR10434:SF11">
    <property type="entry name" value="1-ACYL-SN-GLYCEROL-3-PHOSPHATE ACYLTRANSFERASE"/>
    <property type="match status" value="1"/>
</dbReference>
<dbReference type="EC" id="2.3.1.51" evidence="4"/>
<reference evidence="8 9" key="1">
    <citation type="submission" date="2015-01" db="EMBL/GenBank/DDBJ databases">
        <title>The Genome Sequence of Cryptococcus gattii Ram5.</title>
        <authorList>
            <consortium name="The Broad Institute Genomics Platform"/>
            <person name="Cuomo C."/>
            <person name="Litvintseva A."/>
            <person name="Chen Y."/>
            <person name="Heitman J."/>
            <person name="Sun S."/>
            <person name="Springer D."/>
            <person name="Dromer F."/>
            <person name="Young S."/>
            <person name="Zeng Q."/>
            <person name="Gargeya S."/>
            <person name="Abouelleil A."/>
            <person name="Alvarado L."/>
            <person name="Chapman S.B."/>
            <person name="Gainer-Dewar J."/>
            <person name="Goldberg J."/>
            <person name="Griggs A."/>
            <person name="Gujja S."/>
            <person name="Hansen M."/>
            <person name="Howarth C."/>
            <person name="Imamovic A."/>
            <person name="Larimer J."/>
            <person name="Murphy C."/>
            <person name="Naylor J."/>
            <person name="Pearson M."/>
            <person name="Priest M."/>
            <person name="Roberts A."/>
            <person name="Saif S."/>
            <person name="Shea T."/>
            <person name="Sykes S."/>
            <person name="Wortman J."/>
            <person name="Nusbaum C."/>
            <person name="Birren B."/>
        </authorList>
    </citation>
    <scope>NUCLEOTIDE SEQUENCE [LARGE SCALE GENOMIC DNA]</scope>
    <source>
        <strain evidence="8 9">Ram5</strain>
    </source>
</reference>
<dbReference type="EMBL" id="KN847914">
    <property type="protein sequence ID" value="KIR37680.1"/>
    <property type="molecule type" value="Genomic_DNA"/>
</dbReference>
<comment type="catalytic activity">
    <reaction evidence="4">
        <text>a 1-acyl-sn-glycero-3-phosphate + an acyl-CoA = a 1,2-diacyl-sn-glycero-3-phosphate + CoA</text>
        <dbReference type="Rhea" id="RHEA:19709"/>
        <dbReference type="ChEBI" id="CHEBI:57287"/>
        <dbReference type="ChEBI" id="CHEBI:57970"/>
        <dbReference type="ChEBI" id="CHEBI:58342"/>
        <dbReference type="ChEBI" id="CHEBI:58608"/>
        <dbReference type="EC" id="2.3.1.51"/>
    </reaction>
</comment>
<keyword evidence="2 4" id="KW-0808">Transferase</keyword>
<feature type="compositionally biased region" description="Low complexity" evidence="5">
    <location>
        <begin position="325"/>
        <end position="339"/>
    </location>
</feature>
<keyword evidence="6" id="KW-1133">Transmembrane helix</keyword>
<dbReference type="NCBIfam" id="TIGR00530">
    <property type="entry name" value="AGP_acyltrn"/>
    <property type="match status" value="1"/>
</dbReference>
<evidence type="ECO:0000256" key="2">
    <source>
        <dbReference type="ARBA" id="ARBA00022679"/>
    </source>
</evidence>
<comment type="similarity">
    <text evidence="1 4">Belongs to the 1-acyl-sn-glycerol-3-phosphate acyltransferase family.</text>
</comment>
<evidence type="ECO:0000256" key="4">
    <source>
        <dbReference type="RuleBase" id="RU361267"/>
    </source>
</evidence>
<dbReference type="GO" id="GO:0006654">
    <property type="term" value="P:phosphatidic acid biosynthetic process"/>
    <property type="evidence" value="ECO:0007669"/>
    <property type="project" value="TreeGrafter"/>
</dbReference>
<feature type="region of interest" description="Disordered" evidence="5">
    <location>
        <begin position="278"/>
        <end position="310"/>
    </location>
</feature>
<accession>A0A0D0UY62</accession>
<feature type="compositionally biased region" description="Low complexity" evidence="5">
    <location>
        <begin position="279"/>
        <end position="293"/>
    </location>
</feature>
<feature type="transmembrane region" description="Helical" evidence="6">
    <location>
        <begin position="6"/>
        <end position="25"/>
    </location>
</feature>
<evidence type="ECO:0000256" key="6">
    <source>
        <dbReference type="SAM" id="Phobius"/>
    </source>
</evidence>
<evidence type="ECO:0000313" key="9">
    <source>
        <dbReference type="Proteomes" id="UP000053392"/>
    </source>
</evidence>
<dbReference type="PANTHER" id="PTHR10434">
    <property type="entry name" value="1-ACYL-SN-GLYCEROL-3-PHOSPHATE ACYLTRANSFERASE"/>
    <property type="match status" value="1"/>
</dbReference>
<dbReference type="InterPro" id="IPR004552">
    <property type="entry name" value="AGP_acyltrans"/>
</dbReference>
<keyword evidence="4" id="KW-0444">Lipid biosynthesis</keyword>
<sequence>MGISWLLKPVALVSTVALSTLGLLSRRYQRARFYFNITIYVSTLGLMSVWGVVVSILATAAGQRLNINYYVARSFYGLGSPLLGIKFEVEGEEHLEGLMTARDGQHQGAVLLSNHQSFLDILYIGRIFPKRSAIMAKKELKWTPLLGQFMSLSGAVFVNRKNRHDAVKALAIAGEDMKKKGISLWIFPEGTRSSSPEPTLLPFKKGAFHLAVQAQIPIVPIVCENYHRLFDGRTRFESGVLKIRVLPPIPTTGLTVDDVTAIAESTRESMLHALREISEPGPSSSFPTSSATPLAPPIPEHITQPPAGAPIQLDISDSIALRQRGANSSGISSGIASEWSESERKFEEKSEETTEDEMDEDAVLLKKPKESVA</sequence>
<dbReference type="InterPro" id="IPR002123">
    <property type="entry name" value="Plipid/glycerol_acylTrfase"/>
</dbReference>
<name>A0A0D0UY62_9TREE</name>
<feature type="domain" description="Phospholipid/glycerol acyltransferase" evidence="7">
    <location>
        <begin position="109"/>
        <end position="226"/>
    </location>
</feature>
<organism evidence="8 9">
    <name type="scientific">Cryptococcus deuterogattii Ram5</name>
    <dbReference type="NCBI Taxonomy" id="1296110"/>
    <lineage>
        <taxon>Eukaryota</taxon>
        <taxon>Fungi</taxon>
        <taxon>Dikarya</taxon>
        <taxon>Basidiomycota</taxon>
        <taxon>Agaricomycotina</taxon>
        <taxon>Tremellomycetes</taxon>
        <taxon>Tremellales</taxon>
        <taxon>Cryptococcaceae</taxon>
        <taxon>Cryptococcus</taxon>
        <taxon>Cryptococcus gattii species complex</taxon>
    </lineage>
</organism>